<dbReference type="Pfam" id="PF24883">
    <property type="entry name" value="NPHP3_N"/>
    <property type="match status" value="1"/>
</dbReference>
<evidence type="ECO:0000313" key="6">
    <source>
        <dbReference type="Proteomes" id="UP000070501"/>
    </source>
</evidence>
<keyword evidence="6" id="KW-1185">Reference proteome</keyword>
<evidence type="ECO:0000256" key="2">
    <source>
        <dbReference type="SAM" id="Coils"/>
    </source>
</evidence>
<dbReference type="PANTHER" id="PTHR10039">
    <property type="entry name" value="AMELOGENIN"/>
    <property type="match status" value="1"/>
</dbReference>
<dbReference type="AlphaFoldDB" id="A0A136ITF5"/>
<dbReference type="PANTHER" id="PTHR10039:SF5">
    <property type="entry name" value="NACHT DOMAIN-CONTAINING PROTEIN"/>
    <property type="match status" value="1"/>
</dbReference>
<organism evidence="5 6">
    <name type="scientific">Microdochium bolleyi</name>
    <dbReference type="NCBI Taxonomy" id="196109"/>
    <lineage>
        <taxon>Eukaryota</taxon>
        <taxon>Fungi</taxon>
        <taxon>Dikarya</taxon>
        <taxon>Ascomycota</taxon>
        <taxon>Pezizomycotina</taxon>
        <taxon>Sordariomycetes</taxon>
        <taxon>Xylariomycetidae</taxon>
        <taxon>Xylariales</taxon>
        <taxon>Microdochiaceae</taxon>
        <taxon>Microdochium</taxon>
    </lineage>
</organism>
<accession>A0A136ITF5</accession>
<evidence type="ECO:0000259" key="4">
    <source>
        <dbReference type="Pfam" id="PF25053"/>
    </source>
</evidence>
<reference evidence="6" key="1">
    <citation type="submission" date="2016-02" db="EMBL/GenBank/DDBJ databases">
        <title>Draft genome sequence of Microdochium bolleyi, a fungal endophyte of beachgrass.</title>
        <authorList>
            <consortium name="DOE Joint Genome Institute"/>
            <person name="David A.S."/>
            <person name="May G."/>
            <person name="Haridas S."/>
            <person name="Lim J."/>
            <person name="Wang M."/>
            <person name="Labutti K."/>
            <person name="Lipzen A."/>
            <person name="Barry K."/>
            <person name="Grigoriev I.V."/>
        </authorList>
    </citation>
    <scope>NUCLEOTIDE SEQUENCE [LARGE SCALE GENOMIC DNA]</scope>
    <source>
        <strain evidence="6">J235TASD1</strain>
    </source>
</reference>
<evidence type="ECO:0000259" key="3">
    <source>
        <dbReference type="Pfam" id="PF24883"/>
    </source>
</evidence>
<dbReference type="STRING" id="196109.A0A136ITF5"/>
<feature type="coiled-coil region" evidence="2">
    <location>
        <begin position="105"/>
        <end position="132"/>
    </location>
</feature>
<dbReference type="InterPro" id="IPR056693">
    <property type="entry name" value="DUF7791"/>
</dbReference>
<dbReference type="OrthoDB" id="5086500at2759"/>
<feature type="domain" description="Nephrocystin 3-like N-terminal" evidence="3">
    <location>
        <begin position="267"/>
        <end position="435"/>
    </location>
</feature>
<proteinExistence type="predicted"/>
<sequence length="729" mass="82994">MEALAALSLACNVLQLVGTGLKISRALKTVRDEHGPDKGVQSHAAALRQLSHEVTQSLATRGSPAANAALCTRAADVVAVAKELETLLVRFTTGRKGKIRDMVAYGRKQGDIKALEKRLQQTQDLLQNEILKDVWQTANAQWATIQVEVPSMKSELRTLISELQRGNNNVSDIITKQNAALCALDSIKIDTLHIRDNLVKQKSEERSNAELKDFLASLYFPSMNARRNMASIVALEGTFQWLLDPPSPSDSETTTEDMLDDGPRTARKFSLWLRDPGQRIFWISGKPGSGKSTLMHHLAGMPETVHAATGVHPNAKPMMLSAFIWASGDELQRSLKCLLCTLLYQLFSQNTLLAKATLHDQSSSLDMKKRTISDWSEAELCRTLAGAIKSLQQPIYIFIDGLDEINPVDGTPERLLDFVRSVLTHNNIKLCVSSRPEVIFERSLQHYPHFRLQDLTCGDMERYTRQKLAKDLRLMPESTECRHNPETVVNHLIFHAEGVFLWLQLVITSLKTGITNDDSWELLWERIDDLPVDLESFYYEKMVHKLERENRTYREYAATVFALLLLDTHYNLWDISMSLKMDNASSIDLYLNKDLRRRLIEEKVDDPMKEKRTCVARVCMQLRARCAGLVEAVPISDNPSEGERLVIFIHRTVRDFMLESGRRLWTRETPIDLTVCLDVKYARSRYFDSYRITPVGLWAPPLMSGELDVELLSWCRKILLDCQESRERW</sequence>
<feature type="domain" description="DUF7791" evidence="4">
    <location>
        <begin position="552"/>
        <end position="660"/>
    </location>
</feature>
<dbReference type="Pfam" id="PF25053">
    <property type="entry name" value="DUF7791"/>
    <property type="match status" value="1"/>
</dbReference>
<dbReference type="InParanoid" id="A0A136ITF5"/>
<dbReference type="InterPro" id="IPR027417">
    <property type="entry name" value="P-loop_NTPase"/>
</dbReference>
<protein>
    <submittedName>
        <fullName evidence="5">Uncharacterized protein</fullName>
    </submittedName>
</protein>
<name>A0A136ITF5_9PEZI</name>
<dbReference type="Gene3D" id="3.40.50.300">
    <property type="entry name" value="P-loop containing nucleotide triphosphate hydrolases"/>
    <property type="match status" value="1"/>
</dbReference>
<keyword evidence="1" id="KW-0677">Repeat</keyword>
<gene>
    <name evidence="5" type="ORF">Micbo1qcDRAFT_235969</name>
</gene>
<evidence type="ECO:0000256" key="1">
    <source>
        <dbReference type="ARBA" id="ARBA00022737"/>
    </source>
</evidence>
<dbReference type="SUPFAM" id="SSF52540">
    <property type="entry name" value="P-loop containing nucleoside triphosphate hydrolases"/>
    <property type="match status" value="1"/>
</dbReference>
<dbReference type="EMBL" id="KQ964259">
    <property type="protein sequence ID" value="KXJ88181.1"/>
    <property type="molecule type" value="Genomic_DNA"/>
</dbReference>
<evidence type="ECO:0000313" key="5">
    <source>
        <dbReference type="EMBL" id="KXJ88181.1"/>
    </source>
</evidence>
<dbReference type="Proteomes" id="UP000070501">
    <property type="component" value="Unassembled WGS sequence"/>
</dbReference>
<dbReference type="InterPro" id="IPR056884">
    <property type="entry name" value="NPHP3-like_N"/>
</dbReference>
<keyword evidence="2" id="KW-0175">Coiled coil</keyword>